<reference evidence="4 5" key="1">
    <citation type="submission" date="2013-05" db="EMBL/GenBank/DDBJ databases">
        <title>Genome assembly of Chondromyces apiculatus DSM 436.</title>
        <authorList>
            <person name="Sharma G."/>
            <person name="Khatri I."/>
            <person name="Kaur C."/>
            <person name="Mayilraj S."/>
            <person name="Subramanian S."/>
        </authorList>
    </citation>
    <scope>NUCLEOTIDE SEQUENCE [LARGE SCALE GENOMIC DNA]</scope>
    <source>
        <strain evidence="4 5">DSM 436</strain>
    </source>
</reference>
<dbReference type="eggNOG" id="COG5434">
    <property type="taxonomic scope" value="Bacteria"/>
</dbReference>
<dbReference type="CDD" id="cd14490">
    <property type="entry name" value="CBM6-CBM35-CBM36_like_1"/>
    <property type="match status" value="1"/>
</dbReference>
<dbReference type="Gene3D" id="2.160.20.10">
    <property type="entry name" value="Single-stranded right-handed beta-helix, Pectin lyase-like"/>
    <property type="match status" value="1"/>
</dbReference>
<dbReference type="EMBL" id="ASRX01000102">
    <property type="protein sequence ID" value="EYF00658.1"/>
    <property type="molecule type" value="Genomic_DNA"/>
</dbReference>
<feature type="region of interest" description="Disordered" evidence="1">
    <location>
        <begin position="1"/>
        <end position="22"/>
    </location>
</feature>
<organism evidence="4 5">
    <name type="scientific">Chondromyces apiculatus DSM 436</name>
    <dbReference type="NCBI Taxonomy" id="1192034"/>
    <lineage>
        <taxon>Bacteria</taxon>
        <taxon>Pseudomonadati</taxon>
        <taxon>Myxococcota</taxon>
        <taxon>Polyangia</taxon>
        <taxon>Polyangiales</taxon>
        <taxon>Polyangiaceae</taxon>
        <taxon>Chondromyces</taxon>
    </lineage>
</organism>
<dbReference type="SMART" id="SM00710">
    <property type="entry name" value="PbH1"/>
    <property type="match status" value="8"/>
</dbReference>
<feature type="domain" description="CBM6/CBM35/CBM36-like 1" evidence="2">
    <location>
        <begin position="93"/>
        <end position="247"/>
    </location>
</feature>
<dbReference type="InterPro" id="IPR012334">
    <property type="entry name" value="Pectin_lyas_fold"/>
</dbReference>
<feature type="compositionally biased region" description="Gly residues" evidence="1">
    <location>
        <begin position="55"/>
        <end position="78"/>
    </location>
</feature>
<dbReference type="SUPFAM" id="SSF51126">
    <property type="entry name" value="Pectin lyase-like"/>
    <property type="match status" value="1"/>
</dbReference>
<keyword evidence="5" id="KW-1185">Reference proteome</keyword>
<dbReference type="InterPro" id="IPR011050">
    <property type="entry name" value="Pectin_lyase_fold/virulence"/>
</dbReference>
<comment type="caution">
    <text evidence="4">The sequence shown here is derived from an EMBL/GenBank/DDBJ whole genome shotgun (WGS) entry which is preliminary data.</text>
</comment>
<dbReference type="InterPro" id="IPR033801">
    <property type="entry name" value="CBM6-CBM35-CBM36-like_1"/>
</dbReference>
<dbReference type="InterPro" id="IPR055149">
    <property type="entry name" value="Agl_cat_D2"/>
</dbReference>
<dbReference type="Gene3D" id="2.60.120.260">
    <property type="entry name" value="Galactose-binding domain-like"/>
    <property type="match status" value="1"/>
</dbReference>
<dbReference type="AlphaFoldDB" id="A0A017SUK3"/>
<dbReference type="Pfam" id="PF22815">
    <property type="entry name" value="CatAgl_D1"/>
    <property type="match status" value="1"/>
</dbReference>
<dbReference type="STRING" id="1192034.CAP_0349"/>
<gene>
    <name evidence="4" type="ORF">CAP_0349</name>
</gene>
<feature type="compositionally biased region" description="Low complexity" evidence="1">
    <location>
        <begin position="1"/>
        <end position="16"/>
    </location>
</feature>
<dbReference type="Proteomes" id="UP000019678">
    <property type="component" value="Unassembled WGS sequence"/>
</dbReference>
<feature type="domain" description="Alpha-1,3-glucanase catalytic" evidence="3">
    <location>
        <begin position="276"/>
        <end position="625"/>
    </location>
</feature>
<sequence>MPSPALASSSHAARPLPGSPLMKRPGLMPLIVTAALLQAACGSQDDPGSTESGSSGQGAGSTGSGAGSQGGGGSGAGGPDYPPEADRGATPLYWEYEAEDATTTGTLLGPSRAFGDIAAEASGRRAVRLDADGQHVTFTTEHATSSIVVRYALPDAPAGGGIDATLGLYVNGTRTASLALTSRYAWLYGGESSHANNDPAAGGAHHFYDEAHLVFDEVPAGTTITLQKDAEDAAPYYVIDLVDFEKIDPPLDRPADALSITDHGATPDDASDDGPAINAAINAARADGKVLWIPPGTFRSTSGPLVTSGVTIRGAGMWHSRIQGSFAHFRVSGNDNRFHDFAVMGEVDARRDNIPENAFDGPAGTGSRLENVWIEHVKVGWWVGKGDHVGAPTQPLTDGLVIHRVRVRNTFADGVNFCNGTSNSVVEQSHFRNNGDDALAMWSPDFDGVPGVGNTFRFNTVQTTWNANCVGLYGGKDSTVEDNLCADVVVYPGILVATTSSFSPHPFSGTTTLRRNTLTRAGGPMYSQEHGALKLFADGKDVTGIRVEDLHIDDATFSGIHFQGPRTFSDIVFDGIQITGTGATGILINANALGGFQATDVVVTDAAEGGLQNDAPAFTIDRLDGNTGW</sequence>
<accession>A0A017SUK3</accession>
<dbReference type="Pfam" id="PF22816">
    <property type="entry name" value="CatAgl_D2"/>
    <property type="match status" value="1"/>
</dbReference>
<evidence type="ECO:0000313" key="5">
    <source>
        <dbReference type="Proteomes" id="UP000019678"/>
    </source>
</evidence>
<evidence type="ECO:0000256" key="1">
    <source>
        <dbReference type="SAM" id="MobiDB-lite"/>
    </source>
</evidence>
<name>A0A017SUK3_9BACT</name>
<feature type="region of interest" description="Disordered" evidence="1">
    <location>
        <begin position="42"/>
        <end position="88"/>
    </location>
</feature>
<proteinExistence type="predicted"/>
<feature type="region of interest" description="Disordered" evidence="1">
    <location>
        <begin position="255"/>
        <end position="274"/>
    </location>
</feature>
<evidence type="ECO:0000259" key="3">
    <source>
        <dbReference type="Pfam" id="PF22816"/>
    </source>
</evidence>
<evidence type="ECO:0000313" key="4">
    <source>
        <dbReference type="EMBL" id="EYF00658.1"/>
    </source>
</evidence>
<protein>
    <submittedName>
        <fullName evidence="4">Uncharacterized protein</fullName>
    </submittedName>
</protein>
<evidence type="ECO:0000259" key="2">
    <source>
        <dbReference type="Pfam" id="PF22815"/>
    </source>
</evidence>
<dbReference type="InterPro" id="IPR006626">
    <property type="entry name" value="PbH1"/>
</dbReference>